<dbReference type="Pfam" id="PF11221">
    <property type="entry name" value="Med21"/>
    <property type="match status" value="1"/>
</dbReference>
<feature type="coiled-coil region" evidence="9">
    <location>
        <begin position="98"/>
        <end position="132"/>
    </location>
</feature>
<dbReference type="AlphaFoldDB" id="A0A9W7YCW4"/>
<keyword evidence="5 8" id="KW-0010">Activator</keyword>
<sequence>MDDELTAKAAGTQVDRVTQLQDSIDEQCRMLFSSLHYLHKKAGMVQVAPEIPVTQQNEGADSADEFSLRTRDIATDICRQAKKIDALIESLPGVAVSEREQEEDFARLSAENEAATNELREASARAQAMLKSLTESLRTIADNAGQA</sequence>
<evidence type="ECO:0000313" key="10">
    <source>
        <dbReference type="EMBL" id="KAJ1729975.1"/>
    </source>
</evidence>
<keyword evidence="11" id="KW-1185">Reference proteome</keyword>
<protein>
    <recommendedName>
        <fullName evidence="3 8">Mediator of RNA polymerase II transcription subunit 21</fullName>
    </recommendedName>
</protein>
<dbReference type="InterPro" id="IPR037212">
    <property type="entry name" value="Med7/Med21-like"/>
</dbReference>
<gene>
    <name evidence="10" type="ORF">LPJ61_003261</name>
</gene>
<dbReference type="GO" id="GO:0003712">
    <property type="term" value="F:transcription coregulator activity"/>
    <property type="evidence" value="ECO:0007669"/>
    <property type="project" value="TreeGrafter"/>
</dbReference>
<comment type="function">
    <text evidence="8">Component of the Mediator complex, a coactivator involved in the regulated transcription of nearly all RNA polymerase II-dependent genes. Mediator functions as a bridge to convey information from gene-specific regulatory proteins to the basal RNA polymerase II transcription machinery. Mediator is recruited to promoters by direct interactions with regulatory proteins and serves as a scaffold for the assembly of a functional preinitiation complex with RNA polymerase II and the general transcription factors.</text>
</comment>
<keyword evidence="6 8" id="KW-0804">Transcription</keyword>
<comment type="similarity">
    <text evidence="2 8">Belongs to the Mediator complex subunit 21 family.</text>
</comment>
<dbReference type="Proteomes" id="UP001143981">
    <property type="component" value="Unassembled WGS sequence"/>
</dbReference>
<evidence type="ECO:0000256" key="2">
    <source>
        <dbReference type="ARBA" id="ARBA00005770"/>
    </source>
</evidence>
<comment type="subunit">
    <text evidence="8">Component of the Mediator complex.</text>
</comment>
<evidence type="ECO:0000256" key="7">
    <source>
        <dbReference type="ARBA" id="ARBA00023242"/>
    </source>
</evidence>
<proteinExistence type="inferred from homology"/>
<accession>A0A9W7YCW4</accession>
<evidence type="ECO:0000256" key="4">
    <source>
        <dbReference type="ARBA" id="ARBA00023015"/>
    </source>
</evidence>
<dbReference type="GO" id="GO:0016592">
    <property type="term" value="C:mediator complex"/>
    <property type="evidence" value="ECO:0007669"/>
    <property type="project" value="UniProtKB-UniRule"/>
</dbReference>
<organism evidence="10 11">
    <name type="scientific">Coemansia biformis</name>
    <dbReference type="NCBI Taxonomy" id="1286918"/>
    <lineage>
        <taxon>Eukaryota</taxon>
        <taxon>Fungi</taxon>
        <taxon>Fungi incertae sedis</taxon>
        <taxon>Zoopagomycota</taxon>
        <taxon>Kickxellomycotina</taxon>
        <taxon>Kickxellomycetes</taxon>
        <taxon>Kickxellales</taxon>
        <taxon>Kickxellaceae</taxon>
        <taxon>Coemansia</taxon>
    </lineage>
</organism>
<dbReference type="EMBL" id="JANBOI010000523">
    <property type="protein sequence ID" value="KAJ1729975.1"/>
    <property type="molecule type" value="Genomic_DNA"/>
</dbReference>
<keyword evidence="7 8" id="KW-0539">Nucleus</keyword>
<keyword evidence="4 8" id="KW-0805">Transcription regulation</keyword>
<comment type="subcellular location">
    <subcellularLocation>
        <location evidence="1 8">Nucleus</location>
    </subcellularLocation>
</comment>
<dbReference type="OrthoDB" id="526653at2759"/>
<evidence type="ECO:0000256" key="1">
    <source>
        <dbReference type="ARBA" id="ARBA00004123"/>
    </source>
</evidence>
<evidence type="ECO:0000256" key="8">
    <source>
        <dbReference type="RuleBase" id="RU366036"/>
    </source>
</evidence>
<keyword evidence="9" id="KW-0175">Coiled coil</keyword>
<dbReference type="PANTHER" id="PTHR13381:SF0">
    <property type="entry name" value="MEDIATOR OF RNA POLYMERASE II TRANSCRIPTION SUBUNIT 21"/>
    <property type="match status" value="1"/>
</dbReference>
<reference evidence="10" key="1">
    <citation type="submission" date="2022-07" db="EMBL/GenBank/DDBJ databases">
        <title>Phylogenomic reconstructions and comparative analyses of Kickxellomycotina fungi.</title>
        <authorList>
            <person name="Reynolds N.K."/>
            <person name="Stajich J.E."/>
            <person name="Barry K."/>
            <person name="Grigoriev I.V."/>
            <person name="Crous P."/>
            <person name="Smith M.E."/>
        </authorList>
    </citation>
    <scope>NUCLEOTIDE SEQUENCE</scope>
    <source>
        <strain evidence="10">BCRC 34381</strain>
    </source>
</reference>
<evidence type="ECO:0000256" key="6">
    <source>
        <dbReference type="ARBA" id="ARBA00023163"/>
    </source>
</evidence>
<dbReference type="GO" id="GO:0006357">
    <property type="term" value="P:regulation of transcription by RNA polymerase II"/>
    <property type="evidence" value="ECO:0007669"/>
    <property type="project" value="TreeGrafter"/>
</dbReference>
<dbReference type="InterPro" id="IPR021384">
    <property type="entry name" value="Mediator_Med21"/>
</dbReference>
<dbReference type="PANTHER" id="PTHR13381">
    <property type="entry name" value="RNA POLYMERASE II HOLOENZYME COMPONENT SRB7"/>
    <property type="match status" value="1"/>
</dbReference>
<dbReference type="SUPFAM" id="SSF140718">
    <property type="entry name" value="Mediator hinge subcomplex-like"/>
    <property type="match status" value="1"/>
</dbReference>
<evidence type="ECO:0000256" key="3">
    <source>
        <dbReference type="ARBA" id="ARBA00019691"/>
    </source>
</evidence>
<dbReference type="Gene3D" id="6.10.280.10">
    <property type="entry name" value="Mediator complex, subunit Med21"/>
    <property type="match status" value="1"/>
</dbReference>
<comment type="caution">
    <text evidence="10">The sequence shown here is derived from an EMBL/GenBank/DDBJ whole genome shotgun (WGS) entry which is preliminary data.</text>
</comment>
<evidence type="ECO:0000256" key="9">
    <source>
        <dbReference type="SAM" id="Coils"/>
    </source>
</evidence>
<evidence type="ECO:0000256" key="5">
    <source>
        <dbReference type="ARBA" id="ARBA00023159"/>
    </source>
</evidence>
<name>A0A9W7YCW4_9FUNG</name>
<evidence type="ECO:0000313" key="11">
    <source>
        <dbReference type="Proteomes" id="UP001143981"/>
    </source>
</evidence>